<dbReference type="HOGENOM" id="CLU_001265_0_5_1"/>
<dbReference type="Gene3D" id="1.20.1250.20">
    <property type="entry name" value="MFS general substrate transporter like domains"/>
    <property type="match status" value="2"/>
</dbReference>
<feature type="transmembrane region" description="Helical" evidence="7">
    <location>
        <begin position="183"/>
        <end position="209"/>
    </location>
</feature>
<reference evidence="8" key="1">
    <citation type="submission" date="2013-12" db="EMBL/GenBank/DDBJ databases">
        <authorList>
            <person name="Genoscope - CEA"/>
        </authorList>
    </citation>
    <scope>NUCLEOTIDE SEQUENCE</scope>
    <source>
        <strain evidence="8">CBS 1993</strain>
    </source>
</reference>
<evidence type="ECO:0000256" key="2">
    <source>
        <dbReference type="ARBA" id="ARBA00022448"/>
    </source>
</evidence>
<evidence type="ECO:0000256" key="1">
    <source>
        <dbReference type="ARBA" id="ARBA00004141"/>
    </source>
</evidence>
<gene>
    <name evidence="8" type="ORF">KUCA_T00003968001</name>
</gene>
<evidence type="ECO:0000256" key="3">
    <source>
        <dbReference type="ARBA" id="ARBA00022692"/>
    </source>
</evidence>
<evidence type="ECO:0000313" key="8">
    <source>
        <dbReference type="EMBL" id="CDK27988.1"/>
    </source>
</evidence>
<dbReference type="FunFam" id="1.20.1250.20:FF:000064">
    <property type="entry name" value="MFS allantoate transporter"/>
    <property type="match status" value="1"/>
</dbReference>
<evidence type="ECO:0000256" key="6">
    <source>
        <dbReference type="ARBA" id="ARBA00037968"/>
    </source>
</evidence>
<keyword evidence="2" id="KW-0813">Transport</keyword>
<evidence type="ECO:0008006" key="10">
    <source>
        <dbReference type="Google" id="ProtNLM"/>
    </source>
</evidence>
<keyword evidence="9" id="KW-1185">Reference proteome</keyword>
<evidence type="ECO:0000256" key="7">
    <source>
        <dbReference type="SAM" id="Phobius"/>
    </source>
</evidence>
<comment type="similarity">
    <text evidence="6">Belongs to the major facilitator superfamily. Allantoate permease family.</text>
</comment>
<feature type="transmembrane region" description="Helical" evidence="7">
    <location>
        <begin position="291"/>
        <end position="315"/>
    </location>
</feature>
<keyword evidence="5 7" id="KW-0472">Membrane</keyword>
<dbReference type="Proteomes" id="UP000019384">
    <property type="component" value="Unassembled WGS sequence"/>
</dbReference>
<dbReference type="GO" id="GO:0016020">
    <property type="term" value="C:membrane"/>
    <property type="evidence" value="ECO:0007669"/>
    <property type="project" value="UniProtKB-SubCell"/>
</dbReference>
<dbReference type="RefSeq" id="XP_022459980.1">
    <property type="nucleotide sequence ID" value="XM_022602436.1"/>
</dbReference>
<dbReference type="Pfam" id="PF07690">
    <property type="entry name" value="MFS_1"/>
    <property type="match status" value="1"/>
</dbReference>
<dbReference type="GO" id="GO:0022857">
    <property type="term" value="F:transmembrane transporter activity"/>
    <property type="evidence" value="ECO:0007669"/>
    <property type="project" value="InterPro"/>
</dbReference>
<dbReference type="STRING" id="1382522.W6MNY9"/>
<dbReference type="PANTHER" id="PTHR43791">
    <property type="entry name" value="PERMEASE-RELATED"/>
    <property type="match status" value="1"/>
</dbReference>
<accession>W6MNY9</accession>
<protein>
    <recommendedName>
        <fullName evidence="10">Major facilitator superfamily (MFS) profile domain-containing protein</fullName>
    </recommendedName>
</protein>
<feature type="transmembrane region" description="Helical" evidence="7">
    <location>
        <begin position="414"/>
        <end position="436"/>
    </location>
</feature>
<dbReference type="AlphaFoldDB" id="W6MNY9"/>
<name>W6MNY9_9ASCO</name>
<feature type="transmembrane region" description="Helical" evidence="7">
    <location>
        <begin position="133"/>
        <end position="162"/>
    </location>
</feature>
<proteinExistence type="inferred from homology"/>
<keyword evidence="3 7" id="KW-0812">Transmembrane</keyword>
<dbReference type="GeneID" id="34521368"/>
<feature type="transmembrane region" description="Helical" evidence="7">
    <location>
        <begin position="387"/>
        <end position="407"/>
    </location>
</feature>
<evidence type="ECO:0000256" key="4">
    <source>
        <dbReference type="ARBA" id="ARBA00022989"/>
    </source>
</evidence>
<dbReference type="EMBL" id="HG793128">
    <property type="protein sequence ID" value="CDK27988.1"/>
    <property type="molecule type" value="Genomic_DNA"/>
</dbReference>
<organism evidence="8 9">
    <name type="scientific">Kuraishia capsulata CBS 1993</name>
    <dbReference type="NCBI Taxonomy" id="1382522"/>
    <lineage>
        <taxon>Eukaryota</taxon>
        <taxon>Fungi</taxon>
        <taxon>Dikarya</taxon>
        <taxon>Ascomycota</taxon>
        <taxon>Saccharomycotina</taxon>
        <taxon>Pichiomycetes</taxon>
        <taxon>Pichiales</taxon>
        <taxon>Pichiaceae</taxon>
        <taxon>Kuraishia</taxon>
    </lineage>
</organism>
<reference evidence="8" key="2">
    <citation type="submission" date="2014-02" db="EMBL/GenBank/DDBJ databases">
        <title>Complete DNA sequence of /Kuraishia capsulata/ illustrates novel genomic features among budding yeasts (/Saccharomycotina/).</title>
        <authorList>
            <person name="Morales L."/>
            <person name="Noel B."/>
            <person name="Porcel B."/>
            <person name="Marcet-Houben M."/>
            <person name="Hullo M-F."/>
            <person name="Sacerdot C."/>
            <person name="Tekaia F."/>
            <person name="Leh-Louis V."/>
            <person name="Despons L."/>
            <person name="Khanna V."/>
            <person name="Aury J-M."/>
            <person name="Barbe V."/>
            <person name="Couloux A."/>
            <person name="Labadie K."/>
            <person name="Pelletier E."/>
            <person name="Souciet J-L."/>
            <person name="Boekhout T."/>
            <person name="Gabaldon T."/>
            <person name="Wincker P."/>
            <person name="Dujon B."/>
        </authorList>
    </citation>
    <scope>NUCLEOTIDE SEQUENCE</scope>
    <source>
        <strain evidence="8">CBS 1993</strain>
    </source>
</reference>
<sequence>MSSEENLKAPIEVTTKGLENVLSQEEVKEVDRAFMLGLETEGLVLDPAKEKKLVRKIDFYILPMMCILMSCQLMDKSTNSYASIIGLRTDLEMTSKEYSWVGSSFYLGYVFFEYPANILLQKFPISKVLSCAIVAWGVVICCHGACHSAVTFLLCRVLLGMLESFMDPTYMIMTSQWYKKEEMYIRCGVWLGFQGFGTMLGSGIAYGFYQHLDAYSLAPWRLLYIVTGVITITFGLISFVHIPDIPVKAWFLNDEEKLYAVERIRKNRTGFGNPTYKPSQLKEAFTDITTYLYFFFMFGYGIPNGGIGNFGSILLKEQFGFTTGSALLMNMVGSGIDIVFPVAFAYLDRYFIRSRLITGCGINCSIFIGLCLLAFAEPKAAKIIGYYLTYLTTASWACMSSVVSSNVAGHTKKLAANTCFLIGFAAGNIIGPQSFLGSEAPVYITAKRTMVGCYVISAIVPAILYFIYTRRNKKKDSLQAEINALVAEDEQDIKTFFGDLTDKENPNFRYML</sequence>
<keyword evidence="4 7" id="KW-1133">Transmembrane helix</keyword>
<feature type="transmembrane region" description="Helical" evidence="7">
    <location>
        <begin position="221"/>
        <end position="242"/>
    </location>
</feature>
<dbReference type="InterPro" id="IPR036259">
    <property type="entry name" value="MFS_trans_sf"/>
</dbReference>
<feature type="transmembrane region" description="Helical" evidence="7">
    <location>
        <begin position="448"/>
        <end position="468"/>
    </location>
</feature>
<dbReference type="InterPro" id="IPR011701">
    <property type="entry name" value="MFS"/>
</dbReference>
<dbReference type="PANTHER" id="PTHR43791:SF1">
    <property type="entry name" value="ALLANTOATE PERMEASE"/>
    <property type="match status" value="1"/>
</dbReference>
<evidence type="ECO:0000313" key="9">
    <source>
        <dbReference type="Proteomes" id="UP000019384"/>
    </source>
</evidence>
<dbReference type="SUPFAM" id="SSF103473">
    <property type="entry name" value="MFS general substrate transporter"/>
    <property type="match status" value="1"/>
</dbReference>
<evidence type="ECO:0000256" key="5">
    <source>
        <dbReference type="ARBA" id="ARBA00023136"/>
    </source>
</evidence>
<dbReference type="OrthoDB" id="6730379at2759"/>
<feature type="transmembrane region" description="Helical" evidence="7">
    <location>
        <begin position="356"/>
        <end position="375"/>
    </location>
</feature>
<feature type="transmembrane region" description="Helical" evidence="7">
    <location>
        <begin position="327"/>
        <end position="347"/>
    </location>
</feature>
<comment type="subcellular location">
    <subcellularLocation>
        <location evidence="1">Membrane</location>
        <topology evidence="1">Multi-pass membrane protein</topology>
    </subcellularLocation>
</comment>